<comment type="caution">
    <text evidence="2">The sequence shown here is derived from an EMBL/GenBank/DDBJ whole genome shotgun (WGS) entry which is preliminary data.</text>
</comment>
<evidence type="ECO:0000313" key="2">
    <source>
        <dbReference type="EMBL" id="KAJ7746351.1"/>
    </source>
</evidence>
<protein>
    <submittedName>
        <fullName evidence="2">Uncharacterized protein</fullName>
    </submittedName>
</protein>
<keyword evidence="1" id="KW-0732">Signal</keyword>
<evidence type="ECO:0000256" key="1">
    <source>
        <dbReference type="SAM" id="SignalP"/>
    </source>
</evidence>
<sequence length="208" mass="21534">MLSIFLISSLLGLSGVNAFCGDNGGATIGWGSQAQSDQSGPSAWLGFNSNGPFNAAGNPILTVVGSPPEHQFAAFICGQANPDSYPQTTFGPVVSLTADPSACWTVSALEAANATISLLPCLTDVESNPYPTQMFEWIGTAYITYGFVFLGNQTGLPLDPSVPTDYTPSLVPATNTTAAYVRLDYTPGGLPPSTGLETGLILSLSDDD</sequence>
<organism evidence="2 3">
    <name type="scientific">Mycena metata</name>
    <dbReference type="NCBI Taxonomy" id="1033252"/>
    <lineage>
        <taxon>Eukaryota</taxon>
        <taxon>Fungi</taxon>
        <taxon>Dikarya</taxon>
        <taxon>Basidiomycota</taxon>
        <taxon>Agaricomycotina</taxon>
        <taxon>Agaricomycetes</taxon>
        <taxon>Agaricomycetidae</taxon>
        <taxon>Agaricales</taxon>
        <taxon>Marasmiineae</taxon>
        <taxon>Mycenaceae</taxon>
        <taxon>Mycena</taxon>
    </lineage>
</organism>
<dbReference type="AlphaFoldDB" id="A0AAD7IM77"/>
<dbReference type="Proteomes" id="UP001215598">
    <property type="component" value="Unassembled WGS sequence"/>
</dbReference>
<evidence type="ECO:0000313" key="3">
    <source>
        <dbReference type="Proteomes" id="UP001215598"/>
    </source>
</evidence>
<feature type="chain" id="PRO_5042139564" evidence="1">
    <location>
        <begin position="19"/>
        <end position="208"/>
    </location>
</feature>
<feature type="signal peptide" evidence="1">
    <location>
        <begin position="1"/>
        <end position="18"/>
    </location>
</feature>
<gene>
    <name evidence="2" type="ORF">B0H16DRAFT_1889168</name>
</gene>
<name>A0AAD7IM77_9AGAR</name>
<proteinExistence type="predicted"/>
<reference evidence="2" key="1">
    <citation type="submission" date="2023-03" db="EMBL/GenBank/DDBJ databases">
        <title>Massive genome expansion in bonnet fungi (Mycena s.s.) driven by repeated elements and novel gene families across ecological guilds.</title>
        <authorList>
            <consortium name="Lawrence Berkeley National Laboratory"/>
            <person name="Harder C.B."/>
            <person name="Miyauchi S."/>
            <person name="Viragh M."/>
            <person name="Kuo A."/>
            <person name="Thoen E."/>
            <person name="Andreopoulos B."/>
            <person name="Lu D."/>
            <person name="Skrede I."/>
            <person name="Drula E."/>
            <person name="Henrissat B."/>
            <person name="Morin E."/>
            <person name="Kohler A."/>
            <person name="Barry K."/>
            <person name="LaButti K."/>
            <person name="Morin E."/>
            <person name="Salamov A."/>
            <person name="Lipzen A."/>
            <person name="Mereny Z."/>
            <person name="Hegedus B."/>
            <person name="Baldrian P."/>
            <person name="Stursova M."/>
            <person name="Weitz H."/>
            <person name="Taylor A."/>
            <person name="Grigoriev I.V."/>
            <person name="Nagy L.G."/>
            <person name="Martin F."/>
            <person name="Kauserud H."/>
        </authorList>
    </citation>
    <scope>NUCLEOTIDE SEQUENCE</scope>
    <source>
        <strain evidence="2">CBHHK182m</strain>
    </source>
</reference>
<dbReference type="EMBL" id="JARKIB010000080">
    <property type="protein sequence ID" value="KAJ7746351.1"/>
    <property type="molecule type" value="Genomic_DNA"/>
</dbReference>
<accession>A0AAD7IM77</accession>
<keyword evidence="3" id="KW-1185">Reference proteome</keyword>